<reference evidence="1" key="1">
    <citation type="submission" date="2020-07" db="EMBL/GenBank/DDBJ databases">
        <title>Dissolved microcystin release linked to lysis of a Microcystis spp. bloom in Lake Erie (USA) attributed to a novel cyanophage.</title>
        <authorList>
            <person name="McKindles K.M."/>
            <person name="Manes M.A."/>
            <person name="DeMarco J.R."/>
            <person name="McClure A."/>
            <person name="McKay R.M."/>
            <person name="Davis T.W."/>
            <person name="Bullerjahn G.S."/>
        </authorList>
    </citation>
    <scope>NUCLEOTIDE SEQUENCE</scope>
</reference>
<dbReference type="EMBL" id="MT840186">
    <property type="protein sequence ID" value="QNL31593.1"/>
    <property type="molecule type" value="Genomic_DNA"/>
</dbReference>
<proteinExistence type="predicted"/>
<accession>A0A7G9A4C0</accession>
<name>A0A7G9A4C0_9VIRU</name>
<evidence type="ECO:0000313" key="1">
    <source>
        <dbReference type="EMBL" id="QNL31593.1"/>
    </source>
</evidence>
<protein>
    <submittedName>
        <fullName evidence="1">Uncharacterized protein</fullName>
    </submittedName>
</protein>
<sequence>MLASNRVSVKVPIMSGNFTMVAKGQKHRVALEVWGEGQITTLRVTCQKTGREWFFDTFNGKLSRGFSPDGKLPNCELPEIEFQPVKKSFVISPTIGFVDCGGRYYETPSNEPTDDFIYEDTEPSDLRRYNEPMSDPMTWQEF</sequence>
<organism evidence="1">
    <name type="scientific">Bacteriophage sp</name>
    <dbReference type="NCBI Taxonomy" id="38018"/>
    <lineage>
        <taxon>Viruses</taxon>
    </lineage>
</organism>